<dbReference type="InterPro" id="IPR051673">
    <property type="entry name" value="SSDNA_exonuclease_RecJ"/>
</dbReference>
<comment type="similarity">
    <text evidence="1">Belongs to the RecJ family.</text>
</comment>
<dbReference type="NCBIfam" id="TIGR00644">
    <property type="entry name" value="recJ"/>
    <property type="match status" value="1"/>
</dbReference>
<dbReference type="GO" id="GO:0008409">
    <property type="term" value="F:5'-3' exonuclease activity"/>
    <property type="evidence" value="ECO:0007669"/>
    <property type="project" value="InterPro"/>
</dbReference>
<evidence type="ECO:0000256" key="5">
    <source>
        <dbReference type="ARBA" id="ARBA00022839"/>
    </source>
</evidence>
<reference evidence="9 10" key="1">
    <citation type="journal article" date="2016" name="Nat. Commun.">
        <title>Thousands of microbial genomes shed light on interconnected biogeochemical processes in an aquifer system.</title>
        <authorList>
            <person name="Anantharaman K."/>
            <person name="Brown C.T."/>
            <person name="Hug L.A."/>
            <person name="Sharon I."/>
            <person name="Castelle C.J."/>
            <person name="Probst A.J."/>
            <person name="Thomas B.C."/>
            <person name="Singh A."/>
            <person name="Wilkins M.J."/>
            <person name="Karaoz U."/>
            <person name="Brodie E.L."/>
            <person name="Williams K.H."/>
            <person name="Hubbard S.S."/>
            <person name="Banfield J.F."/>
        </authorList>
    </citation>
    <scope>NUCLEOTIDE SEQUENCE [LARGE SCALE GENOMIC DNA]</scope>
</reference>
<comment type="caution">
    <text evidence="9">The sequence shown here is derived from an EMBL/GenBank/DDBJ whole genome shotgun (WGS) entry which is preliminary data.</text>
</comment>
<accession>A0A1G1VEK0</accession>
<dbReference type="PANTHER" id="PTHR30255">
    <property type="entry name" value="SINGLE-STRANDED-DNA-SPECIFIC EXONUCLEASE RECJ"/>
    <property type="match status" value="1"/>
</dbReference>
<evidence type="ECO:0000259" key="8">
    <source>
        <dbReference type="Pfam" id="PF17768"/>
    </source>
</evidence>
<dbReference type="Gene3D" id="2.40.50.460">
    <property type="match status" value="1"/>
</dbReference>
<dbReference type="AlphaFoldDB" id="A0A1G1VEK0"/>
<dbReference type="GO" id="GO:0006310">
    <property type="term" value="P:DNA recombination"/>
    <property type="evidence" value="ECO:0007669"/>
    <property type="project" value="InterPro"/>
</dbReference>
<feature type="domain" description="RecJ OB" evidence="8">
    <location>
        <begin position="448"/>
        <end position="556"/>
    </location>
</feature>
<dbReference type="InterPro" id="IPR041122">
    <property type="entry name" value="RecJ_OB"/>
</dbReference>
<keyword evidence="3" id="KW-0540">Nuclease</keyword>
<evidence type="ECO:0000313" key="10">
    <source>
        <dbReference type="Proteomes" id="UP000178659"/>
    </source>
</evidence>
<dbReference type="Proteomes" id="UP000178659">
    <property type="component" value="Unassembled WGS sequence"/>
</dbReference>
<dbReference type="EMBL" id="MHCC01000008">
    <property type="protein sequence ID" value="OGY13848.1"/>
    <property type="molecule type" value="Genomic_DNA"/>
</dbReference>
<dbReference type="InterPro" id="IPR003156">
    <property type="entry name" value="DHHA1_dom"/>
</dbReference>
<keyword evidence="4" id="KW-0378">Hydrolase</keyword>
<dbReference type="GO" id="GO:0006281">
    <property type="term" value="P:DNA repair"/>
    <property type="evidence" value="ECO:0007669"/>
    <property type="project" value="InterPro"/>
</dbReference>
<dbReference type="GO" id="GO:0003676">
    <property type="term" value="F:nucleic acid binding"/>
    <property type="evidence" value="ECO:0007669"/>
    <property type="project" value="InterPro"/>
</dbReference>
<evidence type="ECO:0000256" key="3">
    <source>
        <dbReference type="ARBA" id="ARBA00022722"/>
    </source>
</evidence>
<evidence type="ECO:0000259" key="7">
    <source>
        <dbReference type="Pfam" id="PF02272"/>
    </source>
</evidence>
<dbReference type="InterPro" id="IPR004610">
    <property type="entry name" value="RecJ"/>
</dbReference>
<evidence type="ECO:0000256" key="1">
    <source>
        <dbReference type="ARBA" id="ARBA00005915"/>
    </source>
</evidence>
<dbReference type="Pfam" id="PF17768">
    <property type="entry name" value="RecJ_OB"/>
    <property type="match status" value="1"/>
</dbReference>
<gene>
    <name evidence="9" type="ORF">A3A77_03665</name>
</gene>
<dbReference type="PANTHER" id="PTHR30255:SF2">
    <property type="entry name" value="SINGLE-STRANDED-DNA-SPECIFIC EXONUCLEASE RECJ"/>
    <property type="match status" value="1"/>
</dbReference>
<keyword evidence="5 9" id="KW-0269">Exonuclease</keyword>
<protein>
    <recommendedName>
        <fullName evidence="2">Single-stranded-DNA-specific exonuclease RecJ</fullName>
    </recommendedName>
</protein>
<evidence type="ECO:0000256" key="4">
    <source>
        <dbReference type="ARBA" id="ARBA00022801"/>
    </source>
</evidence>
<dbReference type="InterPro" id="IPR001667">
    <property type="entry name" value="DDH_dom"/>
</dbReference>
<organism evidence="9 10">
    <name type="scientific">Candidatus Blackburnbacteria bacterium RIFCSPLOWO2_01_FULL_40_20</name>
    <dbReference type="NCBI Taxonomy" id="1797519"/>
    <lineage>
        <taxon>Bacteria</taxon>
        <taxon>Candidatus Blackburniibacteriota</taxon>
    </lineage>
</organism>
<evidence type="ECO:0000313" key="9">
    <source>
        <dbReference type="EMBL" id="OGY13848.1"/>
    </source>
</evidence>
<evidence type="ECO:0000259" key="6">
    <source>
        <dbReference type="Pfam" id="PF01368"/>
    </source>
</evidence>
<dbReference type="InterPro" id="IPR038763">
    <property type="entry name" value="DHH_sf"/>
</dbReference>
<dbReference type="Gene3D" id="3.90.1640.30">
    <property type="match status" value="1"/>
</dbReference>
<feature type="domain" description="DDH" evidence="6">
    <location>
        <begin position="78"/>
        <end position="219"/>
    </location>
</feature>
<dbReference type="Pfam" id="PF01368">
    <property type="entry name" value="DHH"/>
    <property type="match status" value="1"/>
</dbReference>
<sequence length="560" mass="62813">MSKTTKVQRQTTNNKQQSLSDIINILLANRCIKTEKEKEEFYNPSNPQKINLKDVGIDAKEIKKAVTRITEAIKNNEKIIVYGDYDVDGICSTAILWETLVSLGANAMPYIPSRFTEGYGLNAESLKQLKDENPDLKLLITVDQGIVANEKIDFAKSLGLDVIITDHHEPGETRPNALAIVHTTEMSGSGVSWILSKELRQVMGTRLQEDHLGLAALGTVSDVLPLIGVNRSIAFWGLKELRKTERPGIKALVKEAVIDQREIDTYHIGYIISPRLNAMGRLEHAMDSLRLICTKDHLRAQELAAKLGKTNRARQEKTDTTLQHVDSNFGCKWNGENLPKILFAYHESYEEGIIGIAAGRLVDKYYRPAIVISRGEEFSKASARSVSGVNIIELIRKVGSELYVNAGGHSMAAGFTIRTENLEILKRKLNEACELEITSENLTKKVRVDCDLDFDKITPSLYLELEKFTPFGFGNPEPTFQSTDVHVVNSRLVGKTQEHLKLQLVQGEGEAMFDAIAFRMGKYYSQLSPDKPIQVVYSIEKDEWNGRKKLQLKIKDIQIS</sequence>
<dbReference type="SUPFAM" id="SSF64182">
    <property type="entry name" value="DHH phosphoesterases"/>
    <property type="match status" value="1"/>
</dbReference>
<proteinExistence type="inferred from homology"/>
<dbReference type="Pfam" id="PF02272">
    <property type="entry name" value="DHHA1"/>
    <property type="match status" value="1"/>
</dbReference>
<feature type="domain" description="DHHA1" evidence="7">
    <location>
        <begin position="340"/>
        <end position="433"/>
    </location>
</feature>
<evidence type="ECO:0000256" key="2">
    <source>
        <dbReference type="ARBA" id="ARBA00019841"/>
    </source>
</evidence>
<name>A0A1G1VEK0_9BACT</name>